<keyword evidence="2" id="KW-1185">Reference proteome</keyword>
<dbReference type="OrthoDB" id="1525365at2"/>
<dbReference type="InterPro" id="IPR010260">
    <property type="entry name" value="AlpA"/>
</dbReference>
<name>A0A4Y8ZYT0_9SPHN</name>
<dbReference type="Proteomes" id="UP000298213">
    <property type="component" value="Unassembled WGS sequence"/>
</dbReference>
<reference evidence="1 2" key="1">
    <citation type="submission" date="2019-03" db="EMBL/GenBank/DDBJ databases">
        <title>Genome sequence of Sphingomonas sp. 17J27-24.</title>
        <authorList>
            <person name="Kim M."/>
            <person name="Maeng S."/>
            <person name="Sathiyaraj S."/>
        </authorList>
    </citation>
    <scope>NUCLEOTIDE SEQUENCE [LARGE SCALE GENOMIC DNA]</scope>
    <source>
        <strain evidence="1 2">17J27-24</strain>
    </source>
</reference>
<gene>
    <name evidence="1" type="ORF">E2493_02990</name>
</gene>
<evidence type="ECO:0000313" key="2">
    <source>
        <dbReference type="Proteomes" id="UP000298213"/>
    </source>
</evidence>
<dbReference type="Gene3D" id="1.10.238.160">
    <property type="match status" value="1"/>
</dbReference>
<accession>A0A4Y8ZYT0</accession>
<evidence type="ECO:0000313" key="1">
    <source>
        <dbReference type="EMBL" id="TFI59816.1"/>
    </source>
</evidence>
<dbReference type="RefSeq" id="WP_135083565.1">
    <property type="nucleotide sequence ID" value="NZ_SPDV01000003.1"/>
</dbReference>
<dbReference type="Pfam" id="PF05930">
    <property type="entry name" value="Phage_AlpA"/>
    <property type="match status" value="1"/>
</dbReference>
<protein>
    <submittedName>
        <fullName evidence="1">AlpA family phage regulatory protein</fullName>
    </submittedName>
</protein>
<dbReference type="AlphaFoldDB" id="A0A4Y8ZYT0"/>
<proteinExistence type="predicted"/>
<sequence length="231" mass="25760">MTAPVPWEIYRRSERPASGGRLLLADALEYVATDLFGLDGQDIVSAFERPGDADDRLAIASLVRWLGALLVDGVLEGWIRPFGGGEPERMPASSWELDDYVARFATSAVCPERWSDPGARPTHWIFLDERVFSAWWEEWAAGREPVDGYPIAGGSAEPEIPPAQAPASVLATAPGRLLKRTQVLEMTGWSKNTLYRRIAAAGFPRPVAMGESMSRWRLEEIEAWLTDRRRH</sequence>
<comment type="caution">
    <text evidence="1">The sequence shown here is derived from an EMBL/GenBank/DDBJ whole genome shotgun (WGS) entry which is preliminary data.</text>
</comment>
<organism evidence="1 2">
    <name type="scientific">Sphingomonas parva</name>
    <dbReference type="NCBI Taxonomy" id="2555898"/>
    <lineage>
        <taxon>Bacteria</taxon>
        <taxon>Pseudomonadati</taxon>
        <taxon>Pseudomonadota</taxon>
        <taxon>Alphaproteobacteria</taxon>
        <taxon>Sphingomonadales</taxon>
        <taxon>Sphingomonadaceae</taxon>
        <taxon>Sphingomonas</taxon>
    </lineage>
</organism>
<dbReference type="EMBL" id="SPDV01000003">
    <property type="protein sequence ID" value="TFI59816.1"/>
    <property type="molecule type" value="Genomic_DNA"/>
</dbReference>